<evidence type="ECO:0000313" key="3">
    <source>
        <dbReference type="Proteomes" id="UP000000374"/>
    </source>
</evidence>
<dbReference type="EMBL" id="CP000542">
    <property type="protein sequence ID" value="ABM60283.1"/>
    <property type="molecule type" value="Genomic_DNA"/>
</dbReference>
<evidence type="ECO:0000256" key="1">
    <source>
        <dbReference type="SAM" id="MobiDB-lite"/>
    </source>
</evidence>
<proteinExistence type="predicted"/>
<dbReference type="STRING" id="391735.Veis_4585"/>
<dbReference type="Proteomes" id="UP000000374">
    <property type="component" value="Chromosome"/>
</dbReference>
<sequence length="80" mass="8920">MKSLAVEIREPFDAGGAPLAAVHGMNCLRFLEEAHAEWKKMPARRGRRSHVQHLPTRRQPIARRAGQGGALSCILHCGRR</sequence>
<organism evidence="2 3">
    <name type="scientific">Verminephrobacter eiseniae (strain EF01-2)</name>
    <dbReference type="NCBI Taxonomy" id="391735"/>
    <lineage>
        <taxon>Bacteria</taxon>
        <taxon>Pseudomonadati</taxon>
        <taxon>Pseudomonadota</taxon>
        <taxon>Betaproteobacteria</taxon>
        <taxon>Burkholderiales</taxon>
        <taxon>Comamonadaceae</taxon>
        <taxon>Verminephrobacter</taxon>
    </lineage>
</organism>
<feature type="compositionally biased region" description="Basic residues" evidence="1">
    <location>
        <begin position="41"/>
        <end position="51"/>
    </location>
</feature>
<feature type="region of interest" description="Disordered" evidence="1">
    <location>
        <begin position="41"/>
        <end position="67"/>
    </location>
</feature>
<dbReference type="KEGG" id="vei:Veis_4585"/>
<protein>
    <submittedName>
        <fullName evidence="2">Uncharacterized protein</fullName>
    </submittedName>
</protein>
<gene>
    <name evidence="2" type="ordered locus">Veis_4585</name>
</gene>
<evidence type="ECO:0000313" key="2">
    <source>
        <dbReference type="EMBL" id="ABM60283.1"/>
    </source>
</evidence>
<reference evidence="3" key="1">
    <citation type="submission" date="2006-12" db="EMBL/GenBank/DDBJ databases">
        <title>Complete sequence of chromosome 1 of Verminephrobacter eiseniae EF01-2.</title>
        <authorList>
            <person name="Copeland A."/>
            <person name="Lucas S."/>
            <person name="Lapidus A."/>
            <person name="Barry K."/>
            <person name="Detter J.C."/>
            <person name="Glavina del Rio T."/>
            <person name="Dalin E."/>
            <person name="Tice H."/>
            <person name="Pitluck S."/>
            <person name="Chertkov O."/>
            <person name="Brettin T."/>
            <person name="Bruce D."/>
            <person name="Han C."/>
            <person name="Tapia R."/>
            <person name="Gilna P."/>
            <person name="Schmutz J."/>
            <person name="Larimer F."/>
            <person name="Land M."/>
            <person name="Hauser L."/>
            <person name="Kyrpides N."/>
            <person name="Kim E."/>
            <person name="Stahl D."/>
            <person name="Richardson P."/>
        </authorList>
    </citation>
    <scope>NUCLEOTIDE SEQUENCE [LARGE SCALE GENOMIC DNA]</scope>
    <source>
        <strain evidence="3">EF01-2</strain>
    </source>
</reference>
<name>A1WRM6_VEREI</name>
<dbReference type="AlphaFoldDB" id="A1WRM6"/>
<keyword evidence="3" id="KW-1185">Reference proteome</keyword>
<accession>A1WRM6</accession>
<dbReference type="HOGENOM" id="CLU_2588764_0_0_4"/>